<reference evidence="9" key="1">
    <citation type="journal article" date="2019" name="Int. J. Syst. Evol. Microbiol.">
        <title>The Global Catalogue of Microorganisms (GCM) 10K type strain sequencing project: providing services to taxonomists for standard genome sequencing and annotation.</title>
        <authorList>
            <consortium name="The Broad Institute Genomics Platform"/>
            <consortium name="The Broad Institute Genome Sequencing Center for Infectious Disease"/>
            <person name="Wu L."/>
            <person name="Ma J."/>
        </authorList>
    </citation>
    <scope>NUCLEOTIDE SEQUENCE [LARGE SCALE GENOMIC DNA]</scope>
    <source>
        <strain evidence="9">CGMCC 4.7283</strain>
    </source>
</reference>
<evidence type="ECO:0000256" key="1">
    <source>
        <dbReference type="ARBA" id="ARBA00004117"/>
    </source>
</evidence>
<dbReference type="PROSITE" id="PS00588">
    <property type="entry name" value="FLAGELLA_BB_ROD"/>
    <property type="match status" value="1"/>
</dbReference>
<dbReference type="InterPro" id="IPR053967">
    <property type="entry name" value="LlgE_F_G-like_D1"/>
</dbReference>
<comment type="similarity">
    <text evidence="2 4">Belongs to the flagella basal body rod proteins family.</text>
</comment>
<evidence type="ECO:0000259" key="5">
    <source>
        <dbReference type="Pfam" id="PF00460"/>
    </source>
</evidence>
<dbReference type="SUPFAM" id="SSF117143">
    <property type="entry name" value="Flagellar hook protein flgE"/>
    <property type="match status" value="1"/>
</dbReference>
<gene>
    <name evidence="8" type="ORF">ACFO5X_13150</name>
</gene>
<evidence type="ECO:0000259" key="7">
    <source>
        <dbReference type="Pfam" id="PF22692"/>
    </source>
</evidence>
<proteinExistence type="inferred from homology"/>
<comment type="caution">
    <text evidence="8">The sequence shown here is derived from an EMBL/GenBank/DDBJ whole genome shotgun (WGS) entry which is preliminary data.</text>
</comment>
<keyword evidence="3 4" id="KW-0975">Bacterial flagellum</keyword>
<dbReference type="EMBL" id="JBHSGI010000015">
    <property type="protein sequence ID" value="MFC4669502.1"/>
    <property type="molecule type" value="Genomic_DNA"/>
</dbReference>
<dbReference type="InterPro" id="IPR037925">
    <property type="entry name" value="FlgE/F/G-like"/>
</dbReference>
<evidence type="ECO:0000256" key="2">
    <source>
        <dbReference type="ARBA" id="ARBA00009677"/>
    </source>
</evidence>
<protein>
    <recommendedName>
        <fullName evidence="4">Flagellar hook protein FlgE</fullName>
    </recommendedName>
</protein>
<keyword evidence="8" id="KW-0282">Flagellum</keyword>
<dbReference type="Pfam" id="PF06429">
    <property type="entry name" value="Flg_bbr_C"/>
    <property type="match status" value="1"/>
</dbReference>
<evidence type="ECO:0000259" key="6">
    <source>
        <dbReference type="Pfam" id="PF06429"/>
    </source>
</evidence>
<comment type="function">
    <text evidence="4">A flexible structure which links the flagellar filament to the drive apparatus in the basal body.</text>
</comment>
<dbReference type="RefSeq" id="WP_380717931.1">
    <property type="nucleotide sequence ID" value="NZ_JBHSGI010000015.1"/>
</dbReference>
<dbReference type="PANTHER" id="PTHR30435">
    <property type="entry name" value="FLAGELLAR PROTEIN"/>
    <property type="match status" value="1"/>
</dbReference>
<evidence type="ECO:0000313" key="9">
    <source>
        <dbReference type="Proteomes" id="UP001595973"/>
    </source>
</evidence>
<dbReference type="InterPro" id="IPR010930">
    <property type="entry name" value="Flg_bb/hook_C_dom"/>
</dbReference>
<dbReference type="PANTHER" id="PTHR30435:SF1">
    <property type="entry name" value="FLAGELLAR HOOK PROTEIN FLGE"/>
    <property type="match status" value="1"/>
</dbReference>
<organism evidence="8 9">
    <name type="scientific">Seohaeicola nanhaiensis</name>
    <dbReference type="NCBI Taxonomy" id="1387282"/>
    <lineage>
        <taxon>Bacteria</taxon>
        <taxon>Pseudomonadati</taxon>
        <taxon>Pseudomonadota</taxon>
        <taxon>Alphaproteobacteria</taxon>
        <taxon>Rhodobacterales</taxon>
        <taxon>Roseobacteraceae</taxon>
        <taxon>Seohaeicola</taxon>
    </lineage>
</organism>
<feature type="domain" description="Flagellar basal body rod protein N-terminal" evidence="5">
    <location>
        <begin position="7"/>
        <end position="37"/>
    </location>
</feature>
<dbReference type="InterPro" id="IPR019776">
    <property type="entry name" value="Flagellar_basal_body_rod_CS"/>
</dbReference>
<dbReference type="Proteomes" id="UP001595973">
    <property type="component" value="Unassembled WGS sequence"/>
</dbReference>
<feature type="domain" description="Flagellar hook protein FlgE/F/G-like D1" evidence="7">
    <location>
        <begin position="82"/>
        <end position="164"/>
    </location>
</feature>
<keyword evidence="8" id="KW-0969">Cilium</keyword>
<accession>A0ABV9KHA8</accession>
<dbReference type="Pfam" id="PF00460">
    <property type="entry name" value="Flg_bb_rod"/>
    <property type="match status" value="1"/>
</dbReference>
<name>A0ABV9KHA8_9RHOB</name>
<keyword evidence="9" id="KW-1185">Reference proteome</keyword>
<sequence length="436" mass="45300">MSISSAMQTGVAGLLANSSAVSTISTNIANANTDGYRRSFSQMVTSASSTGAGGHAGVRAVSRQNVALDGSARTTGVDSDMAISGTGFFVVSRAPNDPVSSNYAFTRAGSFSPDADGNLKNAAGLYLAGFRYDDNGSLGTIDRSQFSDLQTVNVGDVKIPGKATTSMTLMGNLSSQMTGPTSQMALDGETIITSEKYYTPLGASESAQFTWTPSTTPNVWTLAISANGADLGTVDVEFNDSGPNVGTPLAYTNVTSLATAPAAFAFDTSTGVATLTIDNASVPQVIDLTIGAPNQGKGMMQLAGTGVDIEADIDGYGTGEMVRFEIDDQGNLYGIFDNGARHIMYHIPLAEVPNPDGLNMVDGNAYLMTQASGSFKLLGPGTGSTGTITTGSLESSNVELAEELTRLIQTQRAYSSNAKIITTVDEMMEETTRLKR</sequence>
<dbReference type="InterPro" id="IPR001444">
    <property type="entry name" value="Flag_bb_rod_N"/>
</dbReference>
<comment type="subcellular location">
    <subcellularLocation>
        <location evidence="1 4">Bacterial flagellum basal body</location>
    </subcellularLocation>
</comment>
<dbReference type="Pfam" id="PF22692">
    <property type="entry name" value="LlgE_F_G_D1"/>
    <property type="match status" value="1"/>
</dbReference>
<feature type="domain" description="Flagellar basal-body/hook protein C-terminal" evidence="6">
    <location>
        <begin position="390"/>
        <end position="434"/>
    </location>
</feature>
<evidence type="ECO:0000256" key="3">
    <source>
        <dbReference type="ARBA" id="ARBA00023143"/>
    </source>
</evidence>
<evidence type="ECO:0000256" key="4">
    <source>
        <dbReference type="RuleBase" id="RU362116"/>
    </source>
</evidence>
<dbReference type="NCBIfam" id="TIGR03506">
    <property type="entry name" value="FlgEFG_subfam"/>
    <property type="match status" value="1"/>
</dbReference>
<dbReference type="InterPro" id="IPR020013">
    <property type="entry name" value="Flagellar_FlgE/F/G"/>
</dbReference>
<evidence type="ECO:0000313" key="8">
    <source>
        <dbReference type="EMBL" id="MFC4669502.1"/>
    </source>
</evidence>
<keyword evidence="8" id="KW-0966">Cell projection</keyword>